<keyword evidence="7" id="KW-1185">Reference proteome</keyword>
<dbReference type="Gene3D" id="1.10.1200.10">
    <property type="entry name" value="ACP-like"/>
    <property type="match status" value="1"/>
</dbReference>
<accession>G2GPT2</accession>
<dbReference type="Pfam" id="PF00668">
    <property type="entry name" value="Condensation"/>
    <property type="match status" value="1"/>
</dbReference>
<dbReference type="AlphaFoldDB" id="G2GPT2"/>
<dbReference type="GO" id="GO:0044550">
    <property type="term" value="P:secondary metabolite biosynthetic process"/>
    <property type="evidence" value="ECO:0007669"/>
    <property type="project" value="TreeGrafter"/>
</dbReference>
<evidence type="ECO:0000256" key="4">
    <source>
        <dbReference type="SAM" id="MobiDB-lite"/>
    </source>
</evidence>
<dbReference type="PROSITE" id="PS50075">
    <property type="entry name" value="CARRIER"/>
    <property type="match status" value="1"/>
</dbReference>
<comment type="cofactor">
    <cofactor evidence="1">
        <name>pantetheine 4'-phosphate</name>
        <dbReference type="ChEBI" id="CHEBI:47942"/>
    </cofactor>
</comment>
<name>G2GPT2_9ACTN</name>
<dbReference type="PANTHER" id="PTHR45527">
    <property type="entry name" value="NONRIBOSOMAL PEPTIDE SYNTHETASE"/>
    <property type="match status" value="1"/>
</dbReference>
<dbReference type="GO" id="GO:0043041">
    <property type="term" value="P:amino acid activation for nonribosomal peptide biosynthetic process"/>
    <property type="evidence" value="ECO:0007669"/>
    <property type="project" value="TreeGrafter"/>
</dbReference>
<evidence type="ECO:0000256" key="1">
    <source>
        <dbReference type="ARBA" id="ARBA00001957"/>
    </source>
</evidence>
<dbReference type="SUPFAM" id="SSF47336">
    <property type="entry name" value="ACP-like"/>
    <property type="match status" value="1"/>
</dbReference>
<feature type="domain" description="Carrier" evidence="5">
    <location>
        <begin position="1"/>
        <end position="64"/>
    </location>
</feature>
<feature type="non-terminal residue" evidence="6">
    <location>
        <position position="504"/>
    </location>
</feature>
<dbReference type="GO" id="GO:0031177">
    <property type="term" value="F:phosphopantetheine binding"/>
    <property type="evidence" value="ECO:0007669"/>
    <property type="project" value="TreeGrafter"/>
</dbReference>
<dbReference type="EMBL" id="AGBF01000434">
    <property type="protein sequence ID" value="EGX54483.1"/>
    <property type="molecule type" value="Genomic_DNA"/>
</dbReference>
<dbReference type="GO" id="GO:0003824">
    <property type="term" value="F:catalytic activity"/>
    <property type="evidence" value="ECO:0007669"/>
    <property type="project" value="InterPro"/>
</dbReference>
<dbReference type="InterPro" id="IPR009081">
    <property type="entry name" value="PP-bd_ACP"/>
</dbReference>
<organism evidence="6 7">
    <name type="scientific">Streptomyces zinciresistens K42</name>
    <dbReference type="NCBI Taxonomy" id="700597"/>
    <lineage>
        <taxon>Bacteria</taxon>
        <taxon>Bacillati</taxon>
        <taxon>Actinomycetota</taxon>
        <taxon>Actinomycetes</taxon>
        <taxon>Kitasatosporales</taxon>
        <taxon>Streptomycetaceae</taxon>
        <taxon>Streptomyces</taxon>
    </lineage>
</organism>
<dbReference type="SUPFAM" id="SSF52777">
    <property type="entry name" value="CoA-dependent acyltransferases"/>
    <property type="match status" value="2"/>
</dbReference>
<dbReference type="Gene3D" id="3.30.559.10">
    <property type="entry name" value="Chloramphenicol acetyltransferase-like domain"/>
    <property type="match status" value="1"/>
</dbReference>
<dbReference type="Pfam" id="PF00550">
    <property type="entry name" value="PP-binding"/>
    <property type="match status" value="1"/>
</dbReference>
<dbReference type="InterPro" id="IPR001242">
    <property type="entry name" value="Condensation_dom"/>
</dbReference>
<dbReference type="InterPro" id="IPR006162">
    <property type="entry name" value="Ppantetheine_attach_site"/>
</dbReference>
<keyword evidence="3" id="KW-0597">Phosphoprotein</keyword>
<proteinExistence type="predicted"/>
<dbReference type="InterPro" id="IPR023213">
    <property type="entry name" value="CAT-like_dom_sf"/>
</dbReference>
<dbReference type="GO" id="GO:0005737">
    <property type="term" value="C:cytoplasm"/>
    <property type="evidence" value="ECO:0007669"/>
    <property type="project" value="TreeGrafter"/>
</dbReference>
<evidence type="ECO:0000313" key="7">
    <source>
        <dbReference type="Proteomes" id="UP000004217"/>
    </source>
</evidence>
<protein>
    <submittedName>
        <fullName evidence="6">Non-ribosomal peptide synthetase</fullName>
    </submittedName>
</protein>
<dbReference type="InterPro" id="IPR036736">
    <property type="entry name" value="ACP-like_sf"/>
</dbReference>
<gene>
    <name evidence="6" type="ORF">SZN_37733</name>
</gene>
<evidence type="ECO:0000259" key="5">
    <source>
        <dbReference type="PROSITE" id="PS50075"/>
    </source>
</evidence>
<feature type="non-terminal residue" evidence="6">
    <location>
        <position position="1"/>
    </location>
</feature>
<dbReference type="GO" id="GO:0008610">
    <property type="term" value="P:lipid biosynthetic process"/>
    <property type="evidence" value="ECO:0007669"/>
    <property type="project" value="UniProtKB-ARBA"/>
</dbReference>
<keyword evidence="2" id="KW-0596">Phosphopantetheine</keyword>
<dbReference type="PROSITE" id="PS00012">
    <property type="entry name" value="PHOSPHOPANTETHEINE"/>
    <property type="match status" value="1"/>
</dbReference>
<dbReference type="Proteomes" id="UP000004217">
    <property type="component" value="Unassembled WGS sequence"/>
</dbReference>
<evidence type="ECO:0000256" key="3">
    <source>
        <dbReference type="ARBA" id="ARBA00022553"/>
    </source>
</evidence>
<comment type="caution">
    <text evidence="6">The sequence shown here is derived from an EMBL/GenBank/DDBJ whole genome shotgun (WGS) entry which is preliminary data.</text>
</comment>
<dbReference type="PANTHER" id="PTHR45527:SF1">
    <property type="entry name" value="FATTY ACID SYNTHASE"/>
    <property type="match status" value="1"/>
</dbReference>
<reference evidence="6 7" key="1">
    <citation type="submission" date="2011-08" db="EMBL/GenBank/DDBJ databases">
        <authorList>
            <person name="Lin Y."/>
            <person name="Hao X."/>
            <person name="Johnstone L."/>
            <person name="Miller S.J."/>
            <person name="Wei G."/>
            <person name="Rensing C."/>
        </authorList>
    </citation>
    <scope>NUCLEOTIDE SEQUENCE [LARGE SCALE GENOMIC DNA]</scope>
    <source>
        <strain evidence="6 7">K42</strain>
    </source>
</reference>
<dbReference type="CDD" id="cd19531">
    <property type="entry name" value="LCL_NRPS-like"/>
    <property type="match status" value="1"/>
</dbReference>
<evidence type="ECO:0000313" key="6">
    <source>
        <dbReference type="EMBL" id="EGX54483.1"/>
    </source>
</evidence>
<evidence type="ECO:0000256" key="2">
    <source>
        <dbReference type="ARBA" id="ARBA00022450"/>
    </source>
</evidence>
<sequence length="504" mass="53964">VWGDVLDVGEVGADDDFFALGGHSLLATRVTHRLGAALGTHVPLHLVFQHPTLTELAAQLGIPGESRPPIPVAPRAANPDGTITFPATSGQKRLWLLCGLDPQANLAYTLNGGARISGRLDVPALAKAVEEVAHRHEILRTTLREENGEVVQVVHPVWSGNWSSSADPQSAEAASDPEATRTYDEEQLLAEWRHSTVDLAEGPLFRTRIVRCADDAHLLLLSLHHTIADGWTLSLLLEEIAAAYTALGAGRSLPPAPVLQYGDFAHARAAEPTTADDAGLAHWLRHLAGAHAPDLPTDHPRPAVRTHNGEAIAVELSAEQVGEVARRTGTTAFAVVATALTVVLGALSGSRDVTIGIPTSGREHPDTAGVLGFFTNTLPLRRVLDPKATLAQTLRTTHDALVAAHRYAETPFEEIVRHAVPATEGHTRSPLFQTMLALNEAPSRNLRLPGLTVDRLDIPPAGTQFDLSLHLEQGEKAITGYLTYNTDLFADSTARLLPERLASV</sequence>
<dbReference type="Gene3D" id="3.30.559.30">
    <property type="entry name" value="Nonribosomal peptide synthetase, condensation domain"/>
    <property type="match status" value="1"/>
</dbReference>
<feature type="region of interest" description="Disordered" evidence="4">
    <location>
        <begin position="161"/>
        <end position="182"/>
    </location>
</feature>